<dbReference type="SUPFAM" id="SSF46689">
    <property type="entry name" value="Homeodomain-like"/>
    <property type="match status" value="1"/>
</dbReference>
<feature type="compositionally biased region" description="Polar residues" evidence="1">
    <location>
        <begin position="455"/>
        <end position="477"/>
    </location>
</feature>
<feature type="region of interest" description="Disordered" evidence="1">
    <location>
        <begin position="392"/>
        <end position="547"/>
    </location>
</feature>
<dbReference type="EMBL" id="DS995799">
    <property type="protein sequence ID" value="EGE09268.1"/>
    <property type="molecule type" value="Genomic_DNA"/>
</dbReference>
<dbReference type="PANTHER" id="PTHR28079">
    <property type="entry name" value="RNA POLYMERASE I-SPECIFIC TRANSCRIPTION INITIATION FACTOR RRN5"/>
    <property type="match status" value="1"/>
</dbReference>
<dbReference type="GO" id="GO:0000182">
    <property type="term" value="F:rDNA binding"/>
    <property type="evidence" value="ECO:0007669"/>
    <property type="project" value="TreeGrafter"/>
</dbReference>
<dbReference type="InterPro" id="IPR001005">
    <property type="entry name" value="SANT/Myb"/>
</dbReference>
<name>F2Q550_TRIEC</name>
<evidence type="ECO:0000256" key="1">
    <source>
        <dbReference type="SAM" id="MobiDB-lite"/>
    </source>
</evidence>
<dbReference type="InterPro" id="IPR009057">
    <property type="entry name" value="Homeodomain-like_sf"/>
</dbReference>
<dbReference type="VEuPathDB" id="FungiDB:TEQG_08218"/>
<dbReference type="OrthoDB" id="2240312at2759"/>
<feature type="compositionally biased region" description="Basic and acidic residues" evidence="1">
    <location>
        <begin position="399"/>
        <end position="409"/>
    </location>
</feature>
<evidence type="ECO:0000313" key="3">
    <source>
        <dbReference type="Proteomes" id="UP000009169"/>
    </source>
</evidence>
<feature type="region of interest" description="Disordered" evidence="1">
    <location>
        <begin position="1"/>
        <end position="49"/>
    </location>
</feature>
<dbReference type="GO" id="GO:0001181">
    <property type="term" value="F:RNA polymerase I general transcription initiation factor activity"/>
    <property type="evidence" value="ECO:0007669"/>
    <property type="project" value="TreeGrafter"/>
</dbReference>
<dbReference type="eggNOG" id="ENOG502S6UJ">
    <property type="taxonomic scope" value="Eukaryota"/>
</dbReference>
<keyword evidence="3" id="KW-1185">Reference proteome</keyword>
<dbReference type="CDD" id="cd00167">
    <property type="entry name" value="SANT"/>
    <property type="match status" value="1"/>
</dbReference>
<evidence type="ECO:0000313" key="2">
    <source>
        <dbReference type="EMBL" id="EGE09268.1"/>
    </source>
</evidence>
<feature type="compositionally biased region" description="Acidic residues" evidence="1">
    <location>
        <begin position="410"/>
        <end position="441"/>
    </location>
</feature>
<dbReference type="PANTHER" id="PTHR28079:SF1">
    <property type="entry name" value="RNA POLYMERASE I-SPECIFIC TRANSCRIPTION INITIATION FACTOR RRN5"/>
    <property type="match status" value="1"/>
</dbReference>
<dbReference type="Proteomes" id="UP000009169">
    <property type="component" value="Unassembled WGS sequence"/>
</dbReference>
<dbReference type="HOGENOM" id="CLU_012849_0_1_1"/>
<dbReference type="InterPro" id="IPR039601">
    <property type="entry name" value="Rrn5"/>
</dbReference>
<dbReference type="GO" id="GO:0000500">
    <property type="term" value="C:RNA polymerase I upstream activating factor complex"/>
    <property type="evidence" value="ECO:0007669"/>
    <property type="project" value="InterPro"/>
</dbReference>
<dbReference type="AlphaFoldDB" id="F2Q550"/>
<gene>
    <name evidence="2" type="ORF">TEQG_08218</name>
</gene>
<accession>F2Q550</accession>
<reference evidence="3" key="1">
    <citation type="journal article" date="2012" name="MBio">
        <title>Comparative genome analysis of Trichophyton rubrum and related dermatophytes reveals candidate genes involved in infection.</title>
        <authorList>
            <person name="Martinez D.A."/>
            <person name="Oliver B.G."/>
            <person name="Graeser Y."/>
            <person name="Goldberg J.M."/>
            <person name="Li W."/>
            <person name="Martinez-Rossi N.M."/>
            <person name="Monod M."/>
            <person name="Shelest E."/>
            <person name="Barton R.C."/>
            <person name="Birch E."/>
            <person name="Brakhage A.A."/>
            <person name="Chen Z."/>
            <person name="Gurr S.J."/>
            <person name="Heiman D."/>
            <person name="Heitman J."/>
            <person name="Kosti I."/>
            <person name="Rossi A."/>
            <person name="Saif S."/>
            <person name="Samalova M."/>
            <person name="Saunders C.W."/>
            <person name="Shea T."/>
            <person name="Summerbell R.C."/>
            <person name="Xu J."/>
            <person name="Young S."/>
            <person name="Zeng Q."/>
            <person name="Birren B.W."/>
            <person name="Cuomo C.A."/>
            <person name="White T.C."/>
        </authorList>
    </citation>
    <scope>NUCLEOTIDE SEQUENCE [LARGE SCALE GENOMIC DNA]</scope>
    <source>
        <strain evidence="3">ATCC MYA-4606 / CBS 127.97</strain>
    </source>
</reference>
<feature type="compositionally biased region" description="Basic residues" evidence="1">
    <location>
        <begin position="538"/>
        <end position="547"/>
    </location>
</feature>
<dbReference type="GO" id="GO:0006361">
    <property type="term" value="P:transcription initiation at RNA polymerase I promoter"/>
    <property type="evidence" value="ECO:0007669"/>
    <property type="project" value="TreeGrafter"/>
</dbReference>
<feature type="compositionally biased region" description="Basic and acidic residues" evidence="1">
    <location>
        <begin position="494"/>
        <end position="506"/>
    </location>
</feature>
<evidence type="ECO:0008006" key="4">
    <source>
        <dbReference type="Google" id="ProtNLM"/>
    </source>
</evidence>
<protein>
    <recommendedName>
        <fullName evidence="4">Myb-like domain-containing protein</fullName>
    </recommendedName>
</protein>
<feature type="compositionally biased region" description="Basic and acidic residues" evidence="1">
    <location>
        <begin position="516"/>
        <end position="526"/>
    </location>
</feature>
<dbReference type="GO" id="GO:0042790">
    <property type="term" value="P:nucleolar large rRNA transcription by RNA polymerase I"/>
    <property type="evidence" value="ECO:0007669"/>
    <property type="project" value="InterPro"/>
</dbReference>
<proteinExistence type="predicted"/>
<sequence length="599" mass="68713">MSSSSYEPQDDAPDSPSETDGPRKTIYDSSDAGPSSRQLQHLTLASSPPLLPRKRKRVEKWAWNKRENHLRRANALPITSYRDLLAQATDEIAQEPNHGAPIHSSQFGIVRWSTEEKLALFSALARKGKGAISEIASFIGSKSRIEVQQYIMGLEQALREHHITEKKFRGITFSDIHAAAEISDECCLALENAANALSVQEEQAHNMSGKRKYKDMWLVDSNAASFLEEKIQTKDISDVDPSAHHMLATAQLFHVPNWINLSRNVFMNFGGHRIEDNWTRICFHEETPAVTCDSFTDFYTIAVSLTRRLVQSSIFFALMRIRATDERGRDRDRAIRKDDVHNALDTLKVQHNTREFWIYAARRCSLDVREYVSKNSFKTTLLSYDEVEKRLSSSSLELPEPRQGEHENQEEAQEEDNEEEYQQEEEQAESQEEEDDEEEGSDVLPINNPEKYTVEDSSSSFEGSETDVSMGDVSSSGTDEEILSDEEEIYAMAIDKETSREEETRLWRILNPTPKSETDQHKIKEEMESDNEGLFSSSKRKTKPLTRRKTIQDLQDWRNAVLPMADWELFGPEMLSVNEEIRENHRIKRQKISNEEQSG</sequence>
<organism evidence="2 3">
    <name type="scientific">Trichophyton equinum (strain ATCC MYA-4606 / CBS 127.97)</name>
    <name type="common">Horse ringworm fungus</name>
    <dbReference type="NCBI Taxonomy" id="559882"/>
    <lineage>
        <taxon>Eukaryota</taxon>
        <taxon>Fungi</taxon>
        <taxon>Dikarya</taxon>
        <taxon>Ascomycota</taxon>
        <taxon>Pezizomycotina</taxon>
        <taxon>Eurotiomycetes</taxon>
        <taxon>Eurotiomycetidae</taxon>
        <taxon>Onygenales</taxon>
        <taxon>Arthrodermataceae</taxon>
        <taxon>Trichophyton</taxon>
    </lineage>
</organism>
<feature type="compositionally biased region" description="Acidic residues" evidence="1">
    <location>
        <begin position="478"/>
        <end position="489"/>
    </location>
</feature>
<feature type="compositionally biased region" description="Polar residues" evidence="1">
    <location>
        <begin position="32"/>
        <end position="46"/>
    </location>
</feature>